<dbReference type="OrthoDB" id="9758182at2"/>
<dbReference type="Gene3D" id="3.20.20.70">
    <property type="entry name" value="Aldolase class I"/>
    <property type="match status" value="1"/>
</dbReference>
<dbReference type="AlphaFoldDB" id="A0A4Y6PRZ1"/>
<reference evidence="5 6" key="1">
    <citation type="submission" date="2019-06" db="EMBL/GenBank/DDBJ databases">
        <title>Persicimonas caeni gen. nov., sp. nov., a predatory bacterium isolated from solar saltern.</title>
        <authorList>
            <person name="Wang S."/>
        </authorList>
    </citation>
    <scope>NUCLEOTIDE SEQUENCE [LARGE SCALE GENOMIC DNA]</scope>
    <source>
        <strain evidence="5 6">YN101</strain>
    </source>
</reference>
<proteinExistence type="inferred from homology"/>
<comment type="similarity">
    <text evidence="1 2">Belongs to the glutamate synthase family.</text>
</comment>
<accession>A0A4Y6PRZ1</accession>
<dbReference type="Pfam" id="PF01645">
    <property type="entry name" value="Glu_synthase"/>
    <property type="match status" value="1"/>
</dbReference>
<dbReference type="GO" id="GO:0015930">
    <property type="term" value="F:glutamate synthase activity"/>
    <property type="evidence" value="ECO:0007669"/>
    <property type="project" value="InterPro"/>
</dbReference>
<organism evidence="5 6">
    <name type="scientific">Persicimonas caeni</name>
    <dbReference type="NCBI Taxonomy" id="2292766"/>
    <lineage>
        <taxon>Bacteria</taxon>
        <taxon>Deltaproteobacteria</taxon>
        <taxon>Bradymonadales</taxon>
        <taxon>Bradymonadaceae</taxon>
        <taxon>Persicimonas</taxon>
    </lineage>
</organism>
<dbReference type="RefSeq" id="WP_141197047.1">
    <property type="nucleotide sequence ID" value="NZ_CP041186.1"/>
</dbReference>
<protein>
    <submittedName>
        <fullName evidence="5">FMN-binding glutamate synthase family protein</fullName>
    </submittedName>
</protein>
<evidence type="ECO:0000256" key="2">
    <source>
        <dbReference type="PIRNR" id="PIRNR006429"/>
    </source>
</evidence>
<dbReference type="InterPro" id="IPR024188">
    <property type="entry name" value="GltB"/>
</dbReference>
<dbReference type="GO" id="GO:0006537">
    <property type="term" value="P:glutamate biosynthetic process"/>
    <property type="evidence" value="ECO:0007669"/>
    <property type="project" value="InterPro"/>
</dbReference>
<dbReference type="SUPFAM" id="SSF51395">
    <property type="entry name" value="FMN-linked oxidoreductases"/>
    <property type="match status" value="1"/>
</dbReference>
<accession>A0A5B8Y6U3</accession>
<sequence length="518" mass="56419">MGIGTWILIGLGGFLLLVALYDLFQRKHAILRNFPVIGHLRYILESVGPELRQYIVTDNDSERPFNRDERRWVYASSKKQNNYFGFGSDNSIDLLPNYLVIKHSAFPFAGHDQTHCDPTVAIPCSKVWGAARGRAKAFRPDTTVYISAMSFGSLSAAAVESLNKGAAMAKCLHNTGEGSISKHHDHGADLVWQIGTGYFGCRDAHGNFCLDELLERVERFPVRALEIKLSQGAKPGHGGVLPAEKITPEIAKIRGIPMGKDCLSPAGHSAFSNTDELLDFVEMLADATGLPVGIKSAVGDLGFWVELADMMQDGERGVDFITIDGGEGGTGAAPLAFADHVSYPFKTAFPRVYRIFAERGLADDVVFVGSGKLGFPQTALFAYAMGCDMVAVAREAMLSIGCIQAQRCHTGHCPAGVATQNKWLMRGLDPTLKSARFANYVATLQSEILDLTHACGLPHPALVTLDHFDVLDDNFSAHSARDVFSYEPSWGLPPRHEQERIWQEAGHTTGLAERSAAE</sequence>
<dbReference type="InterPro" id="IPR002932">
    <property type="entry name" value="Glu_synthdom"/>
</dbReference>
<dbReference type="InterPro" id="IPR013785">
    <property type="entry name" value="Aldolase_TIM"/>
</dbReference>
<keyword evidence="3" id="KW-1133">Transmembrane helix</keyword>
<dbReference type="PANTHER" id="PTHR43819">
    <property type="entry name" value="ARCHAEAL-TYPE GLUTAMATE SYNTHASE [NADPH]"/>
    <property type="match status" value="1"/>
</dbReference>
<evidence type="ECO:0000313" key="5">
    <source>
        <dbReference type="EMBL" id="QDG50555.1"/>
    </source>
</evidence>
<dbReference type="EMBL" id="CP041186">
    <property type="protein sequence ID" value="QDG50555.1"/>
    <property type="molecule type" value="Genomic_DNA"/>
</dbReference>
<evidence type="ECO:0000259" key="4">
    <source>
        <dbReference type="Pfam" id="PF01645"/>
    </source>
</evidence>
<evidence type="ECO:0000256" key="3">
    <source>
        <dbReference type="SAM" id="Phobius"/>
    </source>
</evidence>
<gene>
    <name evidence="5" type="ORF">FIV42_07355</name>
</gene>
<evidence type="ECO:0000313" key="6">
    <source>
        <dbReference type="Proteomes" id="UP000315995"/>
    </source>
</evidence>
<keyword evidence="3" id="KW-0812">Transmembrane</keyword>
<dbReference type="CDD" id="cd02808">
    <property type="entry name" value="GltS_FMN"/>
    <property type="match status" value="1"/>
</dbReference>
<feature type="domain" description="Glutamate synthase" evidence="4">
    <location>
        <begin position="138"/>
        <end position="456"/>
    </location>
</feature>
<dbReference type="Proteomes" id="UP000315995">
    <property type="component" value="Chromosome"/>
</dbReference>
<name>A0A4Y6PRZ1_PERCE</name>
<dbReference type="PIRSF" id="PIRSF006429">
    <property type="entry name" value="GOGAT_lg_2"/>
    <property type="match status" value="1"/>
</dbReference>
<keyword evidence="6" id="KW-1185">Reference proteome</keyword>
<evidence type="ECO:0000256" key="1">
    <source>
        <dbReference type="ARBA" id="ARBA00009716"/>
    </source>
</evidence>
<dbReference type="PANTHER" id="PTHR43819:SF1">
    <property type="entry name" value="ARCHAEAL-TYPE GLUTAMATE SYNTHASE [NADPH]"/>
    <property type="match status" value="1"/>
</dbReference>
<keyword evidence="3" id="KW-0472">Membrane</keyword>
<feature type="transmembrane region" description="Helical" evidence="3">
    <location>
        <begin position="6"/>
        <end position="24"/>
    </location>
</feature>